<evidence type="ECO:0000313" key="2">
    <source>
        <dbReference type="EMBL" id="CAK7347616.1"/>
    </source>
</evidence>
<evidence type="ECO:0000256" key="1">
    <source>
        <dbReference type="SAM" id="MobiDB-lite"/>
    </source>
</evidence>
<dbReference type="Proteomes" id="UP001314170">
    <property type="component" value="Unassembled WGS sequence"/>
</dbReference>
<sequence>MNRGFGGRLIRGGCGRAMKSPSKKYRNRKPVLQELPHSQLSKRINAILTINKTTLAGPIKIWIRKNNRNCSADSTFGGHALMRCATGPSQILRLATPALNAPRSHYSSPACSPDTGKSGARRRTR</sequence>
<gene>
    <name evidence="2" type="ORF">DCAF_LOCUS20304</name>
</gene>
<protein>
    <submittedName>
        <fullName evidence="2">Uncharacterized protein</fullName>
    </submittedName>
</protein>
<evidence type="ECO:0000313" key="3">
    <source>
        <dbReference type="Proteomes" id="UP001314170"/>
    </source>
</evidence>
<dbReference type="AlphaFoldDB" id="A0AAV1S8I3"/>
<reference evidence="2 3" key="1">
    <citation type="submission" date="2024-01" db="EMBL/GenBank/DDBJ databases">
        <authorList>
            <person name="Waweru B."/>
        </authorList>
    </citation>
    <scope>NUCLEOTIDE SEQUENCE [LARGE SCALE GENOMIC DNA]</scope>
</reference>
<organism evidence="2 3">
    <name type="scientific">Dovyalis caffra</name>
    <dbReference type="NCBI Taxonomy" id="77055"/>
    <lineage>
        <taxon>Eukaryota</taxon>
        <taxon>Viridiplantae</taxon>
        <taxon>Streptophyta</taxon>
        <taxon>Embryophyta</taxon>
        <taxon>Tracheophyta</taxon>
        <taxon>Spermatophyta</taxon>
        <taxon>Magnoliopsida</taxon>
        <taxon>eudicotyledons</taxon>
        <taxon>Gunneridae</taxon>
        <taxon>Pentapetalae</taxon>
        <taxon>rosids</taxon>
        <taxon>fabids</taxon>
        <taxon>Malpighiales</taxon>
        <taxon>Salicaceae</taxon>
        <taxon>Flacourtieae</taxon>
        <taxon>Dovyalis</taxon>
    </lineage>
</organism>
<comment type="caution">
    <text evidence="2">The sequence shown here is derived from an EMBL/GenBank/DDBJ whole genome shotgun (WGS) entry which is preliminary data.</text>
</comment>
<proteinExistence type="predicted"/>
<keyword evidence="3" id="KW-1185">Reference proteome</keyword>
<dbReference type="EMBL" id="CAWUPB010001173">
    <property type="protein sequence ID" value="CAK7347616.1"/>
    <property type="molecule type" value="Genomic_DNA"/>
</dbReference>
<accession>A0AAV1S8I3</accession>
<feature type="region of interest" description="Disordered" evidence="1">
    <location>
        <begin position="101"/>
        <end position="125"/>
    </location>
</feature>
<name>A0AAV1S8I3_9ROSI</name>